<dbReference type="AlphaFoldDB" id="A0A2V5II41"/>
<dbReference type="EMBL" id="KZ825135">
    <property type="protein sequence ID" value="PYI19386.1"/>
    <property type="molecule type" value="Genomic_DNA"/>
</dbReference>
<sequence length="67" mass="6884">MCVGLSSGSVVQLKKGPPPPPPPLMEGGVSISRLVVVYNGNGNGNGKGKKGCDRNVFLSSARDSSRE</sequence>
<protein>
    <submittedName>
        <fullName evidence="2">Uncharacterized protein</fullName>
    </submittedName>
</protein>
<accession>A0A2V5II41</accession>
<gene>
    <name evidence="2" type="ORF">BO99DRAFT_402779</name>
</gene>
<organism evidence="2 3">
    <name type="scientific">Aspergillus violaceofuscus (strain CBS 115571)</name>
    <dbReference type="NCBI Taxonomy" id="1450538"/>
    <lineage>
        <taxon>Eukaryota</taxon>
        <taxon>Fungi</taxon>
        <taxon>Dikarya</taxon>
        <taxon>Ascomycota</taxon>
        <taxon>Pezizomycotina</taxon>
        <taxon>Eurotiomycetes</taxon>
        <taxon>Eurotiomycetidae</taxon>
        <taxon>Eurotiales</taxon>
        <taxon>Aspergillaceae</taxon>
        <taxon>Aspergillus</taxon>
    </lineage>
</organism>
<feature type="region of interest" description="Disordered" evidence="1">
    <location>
        <begin position="1"/>
        <end position="27"/>
    </location>
</feature>
<proteinExistence type="predicted"/>
<reference evidence="2 3" key="1">
    <citation type="submission" date="2018-02" db="EMBL/GenBank/DDBJ databases">
        <title>The genomes of Aspergillus section Nigri reveals drivers in fungal speciation.</title>
        <authorList>
            <consortium name="DOE Joint Genome Institute"/>
            <person name="Vesth T.C."/>
            <person name="Nybo J."/>
            <person name="Theobald S."/>
            <person name="Brandl J."/>
            <person name="Frisvad J.C."/>
            <person name="Nielsen K.F."/>
            <person name="Lyhne E.K."/>
            <person name="Kogle M.E."/>
            <person name="Kuo A."/>
            <person name="Riley R."/>
            <person name="Clum A."/>
            <person name="Nolan M."/>
            <person name="Lipzen A."/>
            <person name="Salamov A."/>
            <person name="Henrissat B."/>
            <person name="Wiebenga A."/>
            <person name="De vries R.P."/>
            <person name="Grigoriev I.V."/>
            <person name="Mortensen U.H."/>
            <person name="Andersen M.R."/>
            <person name="Baker S.E."/>
        </authorList>
    </citation>
    <scope>NUCLEOTIDE SEQUENCE [LARGE SCALE GENOMIC DNA]</scope>
    <source>
        <strain evidence="2 3">CBS 115571</strain>
    </source>
</reference>
<name>A0A2V5II41_ASPV1</name>
<feature type="region of interest" description="Disordered" evidence="1">
    <location>
        <begin position="42"/>
        <end position="67"/>
    </location>
</feature>
<feature type="compositionally biased region" description="Polar residues" evidence="1">
    <location>
        <begin position="57"/>
        <end position="67"/>
    </location>
</feature>
<evidence type="ECO:0000313" key="3">
    <source>
        <dbReference type="Proteomes" id="UP000249829"/>
    </source>
</evidence>
<feature type="compositionally biased region" description="Polar residues" evidence="1">
    <location>
        <begin position="1"/>
        <end position="10"/>
    </location>
</feature>
<dbReference type="Proteomes" id="UP000249829">
    <property type="component" value="Unassembled WGS sequence"/>
</dbReference>
<keyword evidence="3" id="KW-1185">Reference proteome</keyword>
<evidence type="ECO:0000256" key="1">
    <source>
        <dbReference type="SAM" id="MobiDB-lite"/>
    </source>
</evidence>
<evidence type="ECO:0000313" key="2">
    <source>
        <dbReference type="EMBL" id="PYI19386.1"/>
    </source>
</evidence>